<proteinExistence type="predicted"/>
<protein>
    <recommendedName>
        <fullName evidence="1">Carboxylesterase type B domain-containing protein</fullName>
    </recommendedName>
</protein>
<evidence type="ECO:0000313" key="2">
    <source>
        <dbReference type="EMBL" id="OXV11320.1"/>
    </source>
</evidence>
<evidence type="ECO:0000313" key="3">
    <source>
        <dbReference type="Proteomes" id="UP000243515"/>
    </source>
</evidence>
<dbReference type="AlphaFoldDB" id="A0A232M4G1"/>
<dbReference type="EMBL" id="NPHW01002509">
    <property type="protein sequence ID" value="OXV11320.1"/>
    <property type="molecule type" value="Genomic_DNA"/>
</dbReference>
<evidence type="ECO:0000259" key="1">
    <source>
        <dbReference type="Pfam" id="PF00135"/>
    </source>
</evidence>
<dbReference type="InterPro" id="IPR002018">
    <property type="entry name" value="CarbesteraseB"/>
</dbReference>
<dbReference type="SUPFAM" id="SSF53474">
    <property type="entry name" value="alpha/beta-Hydrolases"/>
    <property type="match status" value="1"/>
</dbReference>
<organism evidence="2 3">
    <name type="scientific">Elaphomyces granulatus</name>
    <dbReference type="NCBI Taxonomy" id="519963"/>
    <lineage>
        <taxon>Eukaryota</taxon>
        <taxon>Fungi</taxon>
        <taxon>Dikarya</taxon>
        <taxon>Ascomycota</taxon>
        <taxon>Pezizomycotina</taxon>
        <taxon>Eurotiomycetes</taxon>
        <taxon>Eurotiomycetidae</taxon>
        <taxon>Eurotiales</taxon>
        <taxon>Elaphomycetaceae</taxon>
        <taxon>Elaphomyces</taxon>
    </lineage>
</organism>
<gene>
    <name evidence="2" type="ORF">Egran_00919</name>
</gene>
<dbReference type="Proteomes" id="UP000243515">
    <property type="component" value="Unassembled WGS sequence"/>
</dbReference>
<dbReference type="InterPro" id="IPR050309">
    <property type="entry name" value="Type-B_Carboxylest/Lipase"/>
</dbReference>
<dbReference type="OrthoDB" id="408631at2759"/>
<name>A0A232M4G1_9EURO</name>
<feature type="domain" description="Carboxylesterase type B" evidence="1">
    <location>
        <begin position="9"/>
        <end position="495"/>
    </location>
</feature>
<reference evidence="2 3" key="1">
    <citation type="journal article" date="2015" name="Environ. Microbiol.">
        <title>Metagenome sequence of Elaphomyces granulatus from sporocarp tissue reveals Ascomycota ectomycorrhizal fingerprints of genome expansion and a Proteobacteria-rich microbiome.</title>
        <authorList>
            <person name="Quandt C.A."/>
            <person name="Kohler A."/>
            <person name="Hesse C.N."/>
            <person name="Sharpton T.J."/>
            <person name="Martin F."/>
            <person name="Spatafora J.W."/>
        </authorList>
    </citation>
    <scope>NUCLEOTIDE SEQUENCE [LARGE SCALE GENOMIC DNA]</scope>
    <source>
        <strain evidence="2 3">OSC145934</strain>
    </source>
</reference>
<comment type="caution">
    <text evidence="2">The sequence shown here is derived from an EMBL/GenBank/DDBJ whole genome shotgun (WGS) entry which is preliminary data.</text>
</comment>
<accession>A0A232M4G1</accession>
<dbReference type="Pfam" id="PF00135">
    <property type="entry name" value="COesterase"/>
    <property type="match status" value="1"/>
</dbReference>
<sequence>MAISLSSNFRMVYTFRNIRYAAPPTGPLRWAKPSPPKPLDPENIQDGSYGPNCIPAPLPPAFSSPLFDDLPKTADEDIYVPGKVLRDGGQAKKTLLPVIAWIHGGGYISGSKDQVLQYGIYNGTNLIQCSNGSVIVVTMNYRLSAFGFLAGTTMETHALPNAGLHDQRAALHWIQNYIALVGGDPSNVSAWGQSAGGASIMHHLVAHGGTLDPLFRRAVILSPGFGPAIDRRGAIEEEFRSFATAAECATEDNDVMTCLRNANISLLKDANENAFIGGPAPDGWFIRQAVSVEYSQGNIWNPIQSIIVSHVIDEGSLFLFQNGSNNNSTFLDDYLQSIIPKYAQSGDIIPRIKALYKTAYPDQDMASAEMAITTIRDVLFTCNIRNVIDAYSSSSSASSSIGHTRDLSINPTIYAVQYSLPPGTHGVDVPALWHTDSLQESPSPFNNTTSAANIMKIWTHYQTYLISHARSRTGNPNTFGDGYNPIEWPTVQPAEYVGNTLNVTETGDGFEIIDDVQVRMSVSRMWNGVWEDITRLGGYAV</sequence>
<dbReference type="Gene3D" id="3.40.50.1820">
    <property type="entry name" value="alpha/beta hydrolase"/>
    <property type="match status" value="1"/>
</dbReference>
<dbReference type="InterPro" id="IPR029058">
    <property type="entry name" value="AB_hydrolase_fold"/>
</dbReference>
<dbReference type="PANTHER" id="PTHR11559">
    <property type="entry name" value="CARBOXYLESTERASE"/>
    <property type="match status" value="1"/>
</dbReference>
<keyword evidence="3" id="KW-1185">Reference proteome</keyword>